<feature type="chain" id="PRO_5047091270" description="Peptidyl-prolyl cis-trans isomerase" evidence="7">
    <location>
        <begin position="27"/>
        <end position="148"/>
    </location>
</feature>
<evidence type="ECO:0000256" key="1">
    <source>
        <dbReference type="ARBA" id="ARBA00000971"/>
    </source>
</evidence>
<dbReference type="SUPFAM" id="SSF54534">
    <property type="entry name" value="FKBP-like"/>
    <property type="match status" value="1"/>
</dbReference>
<dbReference type="InterPro" id="IPR046357">
    <property type="entry name" value="PPIase_dom_sf"/>
</dbReference>
<dbReference type="Pfam" id="PF00254">
    <property type="entry name" value="FKBP_C"/>
    <property type="match status" value="1"/>
</dbReference>
<dbReference type="Gene3D" id="3.10.50.40">
    <property type="match status" value="1"/>
</dbReference>
<accession>A0ABR6ZC08</accession>
<dbReference type="RefSeq" id="WP_186954415.1">
    <property type="nucleotide sequence ID" value="NZ_JACOFX010000007.1"/>
</dbReference>
<dbReference type="InterPro" id="IPR001179">
    <property type="entry name" value="PPIase_FKBP_dom"/>
</dbReference>
<evidence type="ECO:0000259" key="8">
    <source>
        <dbReference type="PROSITE" id="PS50059"/>
    </source>
</evidence>
<evidence type="ECO:0000256" key="3">
    <source>
        <dbReference type="ARBA" id="ARBA00023110"/>
    </source>
</evidence>
<keyword evidence="4 5" id="KW-0413">Isomerase</keyword>
<proteinExistence type="inferred from homology"/>
<comment type="similarity">
    <text evidence="2 6">Belongs to the FKBP-type PPIase family.</text>
</comment>
<reference evidence="9 10" key="1">
    <citation type="submission" date="2020-08" db="EMBL/GenBank/DDBJ databases">
        <title>Novel species isolated from subtropical streams in China.</title>
        <authorList>
            <person name="Lu H."/>
        </authorList>
    </citation>
    <scope>NUCLEOTIDE SEQUENCE [LARGE SCALE GENOMIC DNA]</scope>
    <source>
        <strain evidence="9 10">NL8W</strain>
    </source>
</reference>
<dbReference type="PANTHER" id="PTHR43811">
    <property type="entry name" value="FKBP-TYPE PEPTIDYL-PROLYL CIS-TRANS ISOMERASE FKPA"/>
    <property type="match status" value="1"/>
</dbReference>
<evidence type="ECO:0000256" key="7">
    <source>
        <dbReference type="SAM" id="SignalP"/>
    </source>
</evidence>
<dbReference type="Proteomes" id="UP000646911">
    <property type="component" value="Unassembled WGS sequence"/>
</dbReference>
<evidence type="ECO:0000256" key="6">
    <source>
        <dbReference type="RuleBase" id="RU003915"/>
    </source>
</evidence>
<evidence type="ECO:0000256" key="4">
    <source>
        <dbReference type="ARBA" id="ARBA00023235"/>
    </source>
</evidence>
<dbReference type="GO" id="GO:0016853">
    <property type="term" value="F:isomerase activity"/>
    <property type="evidence" value="ECO:0007669"/>
    <property type="project" value="UniProtKB-KW"/>
</dbReference>
<sequence length="148" mass="15750">MKYKCLTALLASALFTGIFSVSLAQAQAPDSVVISRLTKIDEKIGNGKLANVGNTVNVHYTGWLHDPFAHKERGTKFDSSVGQQAFSFTIGAGRVIKGWEQGVAGMKVGGKRTLIIPPELAYGASGAGNGLIPPNSYLIFDIELLDVK</sequence>
<dbReference type="EC" id="5.2.1.8" evidence="6"/>
<dbReference type="EMBL" id="JACOFX010000007">
    <property type="protein sequence ID" value="MBC3908875.1"/>
    <property type="molecule type" value="Genomic_DNA"/>
</dbReference>
<name>A0ABR6ZC08_9BURK</name>
<keyword evidence="3 5" id="KW-0697">Rotamase</keyword>
<organism evidence="9 10">
    <name type="scientific">Undibacterium umbellatum</name>
    <dbReference type="NCBI Taxonomy" id="2762300"/>
    <lineage>
        <taxon>Bacteria</taxon>
        <taxon>Pseudomonadati</taxon>
        <taxon>Pseudomonadota</taxon>
        <taxon>Betaproteobacteria</taxon>
        <taxon>Burkholderiales</taxon>
        <taxon>Oxalobacteraceae</taxon>
        <taxon>Undibacterium</taxon>
    </lineage>
</organism>
<feature type="signal peptide" evidence="7">
    <location>
        <begin position="1"/>
        <end position="26"/>
    </location>
</feature>
<comment type="catalytic activity">
    <reaction evidence="1 5 6">
        <text>[protein]-peptidylproline (omega=180) = [protein]-peptidylproline (omega=0)</text>
        <dbReference type="Rhea" id="RHEA:16237"/>
        <dbReference type="Rhea" id="RHEA-COMP:10747"/>
        <dbReference type="Rhea" id="RHEA-COMP:10748"/>
        <dbReference type="ChEBI" id="CHEBI:83833"/>
        <dbReference type="ChEBI" id="CHEBI:83834"/>
        <dbReference type="EC" id="5.2.1.8"/>
    </reaction>
</comment>
<gene>
    <name evidence="9" type="ORF">H8L47_15055</name>
</gene>
<comment type="caution">
    <text evidence="9">The sequence shown here is derived from an EMBL/GenBank/DDBJ whole genome shotgun (WGS) entry which is preliminary data.</text>
</comment>
<feature type="domain" description="PPIase FKBP-type" evidence="8">
    <location>
        <begin position="53"/>
        <end position="148"/>
    </location>
</feature>
<evidence type="ECO:0000313" key="10">
    <source>
        <dbReference type="Proteomes" id="UP000646911"/>
    </source>
</evidence>
<evidence type="ECO:0000256" key="2">
    <source>
        <dbReference type="ARBA" id="ARBA00006577"/>
    </source>
</evidence>
<evidence type="ECO:0000313" key="9">
    <source>
        <dbReference type="EMBL" id="MBC3908875.1"/>
    </source>
</evidence>
<dbReference type="PANTHER" id="PTHR43811:SF19">
    <property type="entry name" value="39 KDA FK506-BINDING NUCLEAR PROTEIN"/>
    <property type="match status" value="1"/>
</dbReference>
<evidence type="ECO:0000256" key="5">
    <source>
        <dbReference type="PROSITE-ProRule" id="PRU00277"/>
    </source>
</evidence>
<keyword evidence="10" id="KW-1185">Reference proteome</keyword>
<protein>
    <recommendedName>
        <fullName evidence="6">Peptidyl-prolyl cis-trans isomerase</fullName>
        <ecNumber evidence="6">5.2.1.8</ecNumber>
    </recommendedName>
</protein>
<keyword evidence="7" id="KW-0732">Signal</keyword>
<dbReference type="PROSITE" id="PS50059">
    <property type="entry name" value="FKBP_PPIASE"/>
    <property type="match status" value="1"/>
</dbReference>